<reference evidence="2 3" key="1">
    <citation type="submission" date="2019-04" db="EMBL/GenBank/DDBJ databases">
        <title>Chromosome genome assembly for Takifugu flavidus.</title>
        <authorList>
            <person name="Xiao S."/>
        </authorList>
    </citation>
    <scope>NUCLEOTIDE SEQUENCE [LARGE SCALE GENOMIC DNA]</scope>
    <source>
        <strain evidence="2">HTHZ2018</strain>
        <tissue evidence="2">Muscle</tissue>
    </source>
</reference>
<dbReference type="EMBL" id="RHFK02000433">
    <property type="protein sequence ID" value="TWW54044.1"/>
    <property type="molecule type" value="Genomic_DNA"/>
</dbReference>
<feature type="non-terminal residue" evidence="2">
    <location>
        <position position="1"/>
    </location>
</feature>
<sequence>GFQYLVDWVGYGPEDRSWVPHPISLTPPSSKTSTESTRMLLGGRPVPPVRGGVLL</sequence>
<gene>
    <name evidence="2" type="ORF">D4764_0194720</name>
</gene>
<evidence type="ECO:0008006" key="4">
    <source>
        <dbReference type="Google" id="ProtNLM"/>
    </source>
</evidence>
<keyword evidence="3" id="KW-1185">Reference proteome</keyword>
<accession>A0A5C6MFS6</accession>
<dbReference type="AlphaFoldDB" id="A0A5C6MFS6"/>
<dbReference type="Proteomes" id="UP000324091">
    <property type="component" value="Unassembled WGS sequence"/>
</dbReference>
<proteinExistence type="predicted"/>
<dbReference type="InterPro" id="IPR016197">
    <property type="entry name" value="Chromo-like_dom_sf"/>
</dbReference>
<protein>
    <recommendedName>
        <fullName evidence="4">Chromo domain-containing protein</fullName>
    </recommendedName>
</protein>
<evidence type="ECO:0000313" key="3">
    <source>
        <dbReference type="Proteomes" id="UP000324091"/>
    </source>
</evidence>
<evidence type="ECO:0000313" key="2">
    <source>
        <dbReference type="EMBL" id="TWW54044.1"/>
    </source>
</evidence>
<evidence type="ECO:0000256" key="1">
    <source>
        <dbReference type="SAM" id="MobiDB-lite"/>
    </source>
</evidence>
<name>A0A5C6MFS6_9TELE</name>
<comment type="caution">
    <text evidence="2">The sequence shown here is derived from an EMBL/GenBank/DDBJ whole genome shotgun (WGS) entry which is preliminary data.</text>
</comment>
<dbReference type="SUPFAM" id="SSF54160">
    <property type="entry name" value="Chromo domain-like"/>
    <property type="match status" value="1"/>
</dbReference>
<organism evidence="2 3">
    <name type="scientific">Takifugu flavidus</name>
    <name type="common">sansaifugu</name>
    <dbReference type="NCBI Taxonomy" id="433684"/>
    <lineage>
        <taxon>Eukaryota</taxon>
        <taxon>Metazoa</taxon>
        <taxon>Chordata</taxon>
        <taxon>Craniata</taxon>
        <taxon>Vertebrata</taxon>
        <taxon>Euteleostomi</taxon>
        <taxon>Actinopterygii</taxon>
        <taxon>Neopterygii</taxon>
        <taxon>Teleostei</taxon>
        <taxon>Neoteleostei</taxon>
        <taxon>Acanthomorphata</taxon>
        <taxon>Eupercaria</taxon>
        <taxon>Tetraodontiformes</taxon>
        <taxon>Tetradontoidea</taxon>
        <taxon>Tetraodontidae</taxon>
        <taxon>Takifugu</taxon>
    </lineage>
</organism>
<feature type="region of interest" description="Disordered" evidence="1">
    <location>
        <begin position="22"/>
        <end position="44"/>
    </location>
</feature>